<dbReference type="RefSeq" id="WP_146945727.1">
    <property type="nucleotide sequence ID" value="NZ_VOQF01000001.1"/>
</dbReference>
<dbReference type="OrthoDB" id="1456570at2"/>
<reference evidence="2 3" key="1">
    <citation type="journal article" date="2005" name="Int. J. Syst. Evol. Microbiol.">
        <title>Bacillus litoralis sp. nov., isolated from a tidal flat of the Yellow Sea in Korea.</title>
        <authorList>
            <person name="Yoon J.H."/>
            <person name="Oh T.K."/>
        </authorList>
    </citation>
    <scope>NUCLEOTIDE SEQUENCE [LARGE SCALE GENOMIC DNA]</scope>
    <source>
        <strain evidence="2 3">SW-211</strain>
    </source>
</reference>
<keyword evidence="3" id="KW-1185">Reference proteome</keyword>
<evidence type="ECO:0000313" key="3">
    <source>
        <dbReference type="Proteomes" id="UP000321363"/>
    </source>
</evidence>
<sequence length="86" mass="10125">MKYTCPCCGFKTLDEKPPDTYDICEICFWEDDGYQYKYPDETGANYVSFRQAQKNFMKFGAKGERSLEYVRPPNKSDSKDPNWKPL</sequence>
<feature type="domain" description="Cysteine-rich CPCC" evidence="1">
    <location>
        <begin position="3"/>
        <end position="76"/>
    </location>
</feature>
<organism evidence="2 3">
    <name type="scientific">Metabacillus litoralis</name>
    <dbReference type="NCBI Taxonomy" id="152268"/>
    <lineage>
        <taxon>Bacteria</taxon>
        <taxon>Bacillati</taxon>
        <taxon>Bacillota</taxon>
        <taxon>Bacilli</taxon>
        <taxon>Bacillales</taxon>
        <taxon>Bacillaceae</taxon>
        <taxon>Metabacillus</taxon>
    </lineage>
</organism>
<accession>A0A5C6W7E9</accession>
<dbReference type="EMBL" id="VOQF01000001">
    <property type="protein sequence ID" value="TXC92865.1"/>
    <property type="molecule type" value="Genomic_DNA"/>
</dbReference>
<evidence type="ECO:0000259" key="1">
    <source>
        <dbReference type="Pfam" id="PF14206"/>
    </source>
</evidence>
<protein>
    <recommendedName>
        <fullName evidence="1">Cysteine-rich CPCC domain-containing protein</fullName>
    </recommendedName>
</protein>
<dbReference type="Proteomes" id="UP000321363">
    <property type="component" value="Unassembled WGS sequence"/>
</dbReference>
<dbReference type="InterPro" id="IPR025983">
    <property type="entry name" value="Cys_rich_CPCC"/>
</dbReference>
<name>A0A5C6W7E9_9BACI</name>
<gene>
    <name evidence="2" type="ORF">FS935_01335</name>
</gene>
<proteinExistence type="predicted"/>
<evidence type="ECO:0000313" key="2">
    <source>
        <dbReference type="EMBL" id="TXC92865.1"/>
    </source>
</evidence>
<comment type="caution">
    <text evidence="2">The sequence shown here is derived from an EMBL/GenBank/DDBJ whole genome shotgun (WGS) entry which is preliminary data.</text>
</comment>
<dbReference type="Pfam" id="PF14206">
    <property type="entry name" value="Cys_rich_CPCC"/>
    <property type="match status" value="1"/>
</dbReference>
<dbReference type="AlphaFoldDB" id="A0A5C6W7E9"/>